<dbReference type="Pfam" id="PF00924">
    <property type="entry name" value="MS_channel_2nd"/>
    <property type="match status" value="1"/>
</dbReference>
<dbReference type="InterPro" id="IPR006685">
    <property type="entry name" value="MscS_channel_2nd"/>
</dbReference>
<comment type="subcellular location">
    <subcellularLocation>
        <location evidence="5">Cell inner membrane</location>
        <topology evidence="5">Multi-pass membrane protein</topology>
    </subcellularLocation>
    <subcellularLocation>
        <location evidence="1">Membrane</location>
    </subcellularLocation>
</comment>
<comment type="subunit">
    <text evidence="5">Homoheptamer.</text>
</comment>
<evidence type="ECO:0000256" key="1">
    <source>
        <dbReference type="ARBA" id="ARBA00004370"/>
    </source>
</evidence>
<dbReference type="EMBL" id="JBAFVH010000018">
    <property type="protein sequence ID" value="MFG1374924.1"/>
    <property type="molecule type" value="Genomic_DNA"/>
</dbReference>
<keyword evidence="8" id="KW-1185">Reference proteome</keyword>
<evidence type="ECO:0000313" key="8">
    <source>
        <dbReference type="Proteomes" id="UP001604002"/>
    </source>
</evidence>
<dbReference type="InterPro" id="IPR023408">
    <property type="entry name" value="MscS_beta-dom_sf"/>
</dbReference>
<sequence>MSYLLSVLLVALTALTWLVVVTLAPDAERVAEPLREVAALLTTLSAARIAELILGRLIEGRGNHKATDLVRVMSSIVIYLAALVAFFYFGLGFNITGLLATSAIVTIVIGLALQTTLGNLFAGMSIELERPVHVGDYLRRSPIEGQVEALKWRSIFLRAGNGALVVMPNNTLATNAAEIVPQGAVISHTVPFHVPAFYPPMMVEQLILDALGTGTVHVGILKDPAPRALMLATEPESGAIRYGARFYTTRPGDLTTISSAVLTRLWYVLGRSGIAMTSIQEDDATVHLHVPGAFRFMSPPVPPALVAAGRILRFGPGEAIPADVPGILTHGLLQEDVLDEEFDLDQALAALNTPADGSSLRGRIGASAQAEIAKQATPFLGPLATVLVANYAALTEDPFVVYHAVALRISAEKDRAKFLSSAPPLSVRRLGPGELVGFAGILGLEAPGARRRIVPTEATLVAFTREDLAELLATPETGEALLRLLATSRAVGTLPPANLRARLERLVG</sequence>
<dbReference type="PANTHER" id="PTHR30221">
    <property type="entry name" value="SMALL-CONDUCTANCE MECHANOSENSITIVE CHANNEL"/>
    <property type="match status" value="1"/>
</dbReference>
<dbReference type="Proteomes" id="UP001604002">
    <property type="component" value="Unassembled WGS sequence"/>
</dbReference>
<comment type="function">
    <text evidence="5">Mechanosensitive channel that participates in the regulation of osmotic pressure changes within the cell, opening in response to stretch forces in the membrane lipid bilayer, without the need for other proteins. Contributes to normal resistance to hypoosmotic shock. Forms an ion channel of 1.0 nanosiemens conductance with a slight preference for anions.</text>
</comment>
<evidence type="ECO:0000259" key="6">
    <source>
        <dbReference type="Pfam" id="PF00924"/>
    </source>
</evidence>
<comment type="caution">
    <text evidence="7">The sequence shown here is derived from an EMBL/GenBank/DDBJ whole genome shotgun (WGS) entry which is preliminary data.</text>
</comment>
<comment type="similarity">
    <text evidence="5">Belongs to the MscS (TC 1.A.23) family.</text>
</comment>
<keyword evidence="5" id="KW-1003">Cell membrane</keyword>
<dbReference type="InterPro" id="IPR045275">
    <property type="entry name" value="MscS_archaea/bacteria_type"/>
</dbReference>
<evidence type="ECO:0000256" key="4">
    <source>
        <dbReference type="ARBA" id="ARBA00023136"/>
    </source>
</evidence>
<name>A0ABW7A1M5_9HYPH</name>
<keyword evidence="5" id="KW-0813">Transport</keyword>
<keyword evidence="3 5" id="KW-1133">Transmembrane helix</keyword>
<organism evidence="7 8">
    <name type="scientific">Xanthobacter oligotrophicus</name>
    <dbReference type="NCBI Taxonomy" id="2607286"/>
    <lineage>
        <taxon>Bacteria</taxon>
        <taxon>Pseudomonadati</taxon>
        <taxon>Pseudomonadota</taxon>
        <taxon>Alphaproteobacteria</taxon>
        <taxon>Hyphomicrobiales</taxon>
        <taxon>Xanthobacteraceae</taxon>
        <taxon>Xanthobacter</taxon>
    </lineage>
</organism>
<feature type="transmembrane region" description="Helical" evidence="5">
    <location>
        <begin position="95"/>
        <end position="121"/>
    </location>
</feature>
<keyword evidence="2 5" id="KW-0812">Transmembrane</keyword>
<evidence type="ECO:0000256" key="2">
    <source>
        <dbReference type="ARBA" id="ARBA00022692"/>
    </source>
</evidence>
<evidence type="ECO:0000256" key="5">
    <source>
        <dbReference type="RuleBase" id="RU369025"/>
    </source>
</evidence>
<dbReference type="RefSeq" id="WP_393994487.1">
    <property type="nucleotide sequence ID" value="NZ_JBAFVH010000018.1"/>
</dbReference>
<feature type="domain" description="Mechanosensitive ion channel MscS" evidence="6">
    <location>
        <begin position="116"/>
        <end position="176"/>
    </location>
</feature>
<keyword evidence="5" id="KW-0407">Ion channel</keyword>
<dbReference type="Gene3D" id="2.30.30.60">
    <property type="match status" value="1"/>
</dbReference>
<keyword evidence="5" id="KW-0997">Cell inner membrane</keyword>
<reference evidence="7 8" key="1">
    <citation type="submission" date="2024-02" db="EMBL/GenBank/DDBJ databases">
        <title>Expansion and revision of Xanthobacter and proposal of Roseixanthobacter gen. nov.</title>
        <authorList>
            <person name="Soltysiak M.P.M."/>
            <person name="Jalihal A."/>
            <person name="Ory A."/>
            <person name="Chrisophersen C."/>
            <person name="Lee A.D."/>
            <person name="Boulton J."/>
            <person name="Springer M."/>
        </authorList>
    </citation>
    <scope>NUCLEOTIDE SEQUENCE [LARGE SCALE GENOMIC DNA]</scope>
    <source>
        <strain evidence="7 8">23A</strain>
    </source>
</reference>
<proteinExistence type="inferred from homology"/>
<dbReference type="Gene3D" id="1.10.287.1260">
    <property type="match status" value="1"/>
</dbReference>
<keyword evidence="4 5" id="KW-0472">Membrane</keyword>
<keyword evidence="5" id="KW-0406">Ion transport</keyword>
<evidence type="ECO:0000256" key="3">
    <source>
        <dbReference type="ARBA" id="ARBA00022989"/>
    </source>
</evidence>
<dbReference type="PANTHER" id="PTHR30221:SF1">
    <property type="entry name" value="SMALL-CONDUCTANCE MECHANOSENSITIVE CHANNEL"/>
    <property type="match status" value="1"/>
</dbReference>
<dbReference type="InterPro" id="IPR010920">
    <property type="entry name" value="LSM_dom_sf"/>
</dbReference>
<gene>
    <name evidence="7" type="ORF">V5F32_22320</name>
</gene>
<dbReference type="SUPFAM" id="SSF50182">
    <property type="entry name" value="Sm-like ribonucleoproteins"/>
    <property type="match status" value="1"/>
</dbReference>
<protein>
    <recommendedName>
        <fullName evidence="5">Small-conductance mechanosensitive channel</fullName>
    </recommendedName>
</protein>
<comment type="caution">
    <text evidence="5">Lacks conserved residue(s) required for the propagation of feature annotation.</text>
</comment>
<feature type="transmembrane region" description="Helical" evidence="5">
    <location>
        <begin position="69"/>
        <end position="89"/>
    </location>
</feature>
<evidence type="ECO:0000313" key="7">
    <source>
        <dbReference type="EMBL" id="MFG1374924.1"/>
    </source>
</evidence>
<accession>A0ABW7A1M5</accession>